<dbReference type="PANTHER" id="PTHR43046:SF14">
    <property type="entry name" value="MUTT_NUDIX FAMILY PROTEIN"/>
    <property type="match status" value="1"/>
</dbReference>
<name>A0ABT0I668_9ACTN</name>
<dbReference type="InterPro" id="IPR000086">
    <property type="entry name" value="NUDIX_hydrolase_dom"/>
</dbReference>
<dbReference type="InterPro" id="IPR020476">
    <property type="entry name" value="Nudix_hydrolase"/>
</dbReference>
<dbReference type="EMBL" id="JALPTH010000004">
    <property type="protein sequence ID" value="MCK8676811.1"/>
    <property type="molecule type" value="Genomic_DNA"/>
</dbReference>
<evidence type="ECO:0000313" key="7">
    <source>
        <dbReference type="Proteomes" id="UP001522868"/>
    </source>
</evidence>
<dbReference type="PRINTS" id="PR00502">
    <property type="entry name" value="NUDIXFAMILY"/>
</dbReference>
<evidence type="ECO:0000259" key="5">
    <source>
        <dbReference type="PROSITE" id="PS51462"/>
    </source>
</evidence>
<feature type="domain" description="Nudix hydrolase" evidence="5">
    <location>
        <begin position="2"/>
        <end position="141"/>
    </location>
</feature>
<evidence type="ECO:0000256" key="4">
    <source>
        <dbReference type="RuleBase" id="RU003476"/>
    </source>
</evidence>
<dbReference type="CDD" id="cd02883">
    <property type="entry name" value="NUDIX_Hydrolase"/>
    <property type="match status" value="1"/>
</dbReference>
<sequence>MRRGQRVGAYAVCVEDGRILLARWVDRSGAREWTLPGGGVEHGEDPYDAVLREVAEETGHTAEVTALLGVGSRTRRTPRRLRRPFELHGVSLYYEARITGGTLRPEVGGSTDLAAWRPLTEVPALTRVPMVDTALRLWRDRPAHGHPAG</sequence>
<dbReference type="PANTHER" id="PTHR43046">
    <property type="entry name" value="GDP-MANNOSE MANNOSYL HYDROLASE"/>
    <property type="match status" value="1"/>
</dbReference>
<dbReference type="Proteomes" id="UP001522868">
    <property type="component" value="Unassembled WGS sequence"/>
</dbReference>
<reference evidence="6 7" key="1">
    <citation type="submission" date="2022-04" db="EMBL/GenBank/DDBJ databases">
        <title>Streptomyces sp. nov. LCR6-01 isolated from Lichen of Dirinaria sp.</title>
        <authorList>
            <person name="Kanchanasin P."/>
            <person name="Tanasupawat S."/>
            <person name="Phongsopitanun W."/>
        </authorList>
    </citation>
    <scope>NUCLEOTIDE SEQUENCE [LARGE SCALE GENOMIC DNA]</scope>
    <source>
        <strain evidence="6 7">LCR6-01</strain>
    </source>
</reference>
<dbReference type="Gene3D" id="3.90.79.10">
    <property type="entry name" value="Nucleoside Triphosphate Pyrophosphohydrolase"/>
    <property type="match status" value="1"/>
</dbReference>
<evidence type="ECO:0000256" key="2">
    <source>
        <dbReference type="ARBA" id="ARBA00005582"/>
    </source>
</evidence>
<dbReference type="SUPFAM" id="SSF55811">
    <property type="entry name" value="Nudix"/>
    <property type="match status" value="1"/>
</dbReference>
<dbReference type="PROSITE" id="PS00893">
    <property type="entry name" value="NUDIX_BOX"/>
    <property type="match status" value="1"/>
</dbReference>
<dbReference type="PROSITE" id="PS51462">
    <property type="entry name" value="NUDIX"/>
    <property type="match status" value="1"/>
</dbReference>
<dbReference type="Pfam" id="PF00293">
    <property type="entry name" value="NUDIX"/>
    <property type="match status" value="1"/>
</dbReference>
<dbReference type="RefSeq" id="WP_248632252.1">
    <property type="nucleotide sequence ID" value="NZ_JALPTH010000004.1"/>
</dbReference>
<comment type="similarity">
    <text evidence="2 4">Belongs to the Nudix hydrolase family.</text>
</comment>
<comment type="caution">
    <text evidence="6">The sequence shown here is derived from an EMBL/GenBank/DDBJ whole genome shotgun (WGS) entry which is preliminary data.</text>
</comment>
<evidence type="ECO:0000313" key="6">
    <source>
        <dbReference type="EMBL" id="MCK8676811.1"/>
    </source>
</evidence>
<protein>
    <submittedName>
        <fullName evidence="6">NUDIX hydrolase</fullName>
    </submittedName>
</protein>
<proteinExistence type="inferred from homology"/>
<accession>A0ABT0I668</accession>
<gene>
    <name evidence="6" type="ORF">M1O15_05250</name>
</gene>
<evidence type="ECO:0000256" key="3">
    <source>
        <dbReference type="ARBA" id="ARBA00022801"/>
    </source>
</evidence>
<dbReference type="GO" id="GO:0016787">
    <property type="term" value="F:hydrolase activity"/>
    <property type="evidence" value="ECO:0007669"/>
    <property type="project" value="UniProtKB-KW"/>
</dbReference>
<dbReference type="InterPro" id="IPR015797">
    <property type="entry name" value="NUDIX_hydrolase-like_dom_sf"/>
</dbReference>
<keyword evidence="7" id="KW-1185">Reference proteome</keyword>
<organism evidence="6 7">
    <name type="scientific">Streptomyces lichenis</name>
    <dbReference type="NCBI Taxonomy" id="2306967"/>
    <lineage>
        <taxon>Bacteria</taxon>
        <taxon>Bacillati</taxon>
        <taxon>Actinomycetota</taxon>
        <taxon>Actinomycetes</taxon>
        <taxon>Kitasatosporales</taxon>
        <taxon>Streptomycetaceae</taxon>
        <taxon>Streptomyces</taxon>
    </lineage>
</organism>
<keyword evidence="3 4" id="KW-0378">Hydrolase</keyword>
<dbReference type="InterPro" id="IPR020084">
    <property type="entry name" value="NUDIX_hydrolase_CS"/>
</dbReference>
<comment type="cofactor">
    <cofactor evidence="1">
        <name>Mg(2+)</name>
        <dbReference type="ChEBI" id="CHEBI:18420"/>
    </cofactor>
</comment>
<evidence type="ECO:0000256" key="1">
    <source>
        <dbReference type="ARBA" id="ARBA00001946"/>
    </source>
</evidence>